<accession>A0A1S3IHX8</accession>
<evidence type="ECO:0000313" key="2">
    <source>
        <dbReference type="RefSeq" id="XP_013397845.1"/>
    </source>
</evidence>
<dbReference type="KEGG" id="lak:106164464"/>
<name>A0A1S3IHX8_LINAN</name>
<organism evidence="1 2">
    <name type="scientific">Lingula anatina</name>
    <name type="common">Brachiopod</name>
    <name type="synonym">Lingula unguis</name>
    <dbReference type="NCBI Taxonomy" id="7574"/>
    <lineage>
        <taxon>Eukaryota</taxon>
        <taxon>Metazoa</taxon>
        <taxon>Spiralia</taxon>
        <taxon>Lophotrochozoa</taxon>
        <taxon>Brachiopoda</taxon>
        <taxon>Linguliformea</taxon>
        <taxon>Lingulata</taxon>
        <taxon>Lingulida</taxon>
        <taxon>Linguloidea</taxon>
        <taxon>Lingulidae</taxon>
        <taxon>Lingula</taxon>
    </lineage>
</organism>
<reference evidence="2" key="1">
    <citation type="submission" date="2025-08" db="UniProtKB">
        <authorList>
            <consortium name="RefSeq"/>
        </authorList>
    </citation>
    <scope>IDENTIFICATION</scope>
    <source>
        <tissue evidence="2">Gonads</tissue>
    </source>
</reference>
<sequence length="328" mass="37975">MPNYEYDDWRSEVMRELDEQGVSVLLNVLSAADSDIFRCQLHQWYKDLDVQGRKPCSKVGLAAHYRVGHLEASWNVRLKVKDVFAQVWGTRKLLSSFDAVSVCEPPELGYTEFYDPSFHWLHIDQSAERRGLHAYQGSVTLEDIAEDDWPFLVMPGSHVFHEEFYQTFPEAVEGSNHLTYHDLTDAQVDWYKKKGCELIRKPVPKGGMILWDSRTVHANARPKRGRKHHDRWRYVVFVCMTPAIWASDTDIADKKRAFNELKMTGHWPSQKIKVFDELDYSGIRVITDLPTVAKTDEVRRLAGDLGYDFSNDEPNGPSWRPKWGGDKN</sequence>
<dbReference type="OrthoDB" id="445007at2759"/>
<dbReference type="PANTHER" id="PTHR31630:SF6">
    <property type="entry name" value="PHYTANOYL-COA DIOXYGENASE-RELATED"/>
    <property type="match status" value="1"/>
</dbReference>
<dbReference type="PANTHER" id="PTHR31630">
    <property type="entry name" value="PHYTANOYL-COA DIOXYGENASE-RELATED-RELATED"/>
    <property type="match status" value="1"/>
</dbReference>
<dbReference type="OMA" id="TWGPADW"/>
<dbReference type="GeneID" id="106164464"/>
<dbReference type="AlphaFoldDB" id="A0A1S3IHX8"/>
<dbReference type="Gene3D" id="2.60.120.620">
    <property type="entry name" value="q2cbj1_9rhob like domain"/>
    <property type="match status" value="1"/>
</dbReference>
<proteinExistence type="predicted"/>
<dbReference type="SUPFAM" id="SSF51197">
    <property type="entry name" value="Clavaminate synthase-like"/>
    <property type="match status" value="1"/>
</dbReference>
<keyword evidence="1" id="KW-1185">Reference proteome</keyword>
<dbReference type="Proteomes" id="UP000085678">
    <property type="component" value="Unplaced"/>
</dbReference>
<protein>
    <submittedName>
        <fullName evidence="2">Uncharacterized protein LOC106164464</fullName>
    </submittedName>
</protein>
<gene>
    <name evidence="2" type="primary">LOC106164464</name>
</gene>
<dbReference type="InParanoid" id="A0A1S3IHX8"/>
<dbReference type="RefSeq" id="XP_013397845.1">
    <property type="nucleotide sequence ID" value="XM_013542391.1"/>
</dbReference>
<evidence type="ECO:0000313" key="1">
    <source>
        <dbReference type="Proteomes" id="UP000085678"/>
    </source>
</evidence>